<dbReference type="GeneID" id="43675886"/>
<protein>
    <recommendedName>
        <fullName evidence="4">Secreted protein</fullName>
    </recommendedName>
</protein>
<evidence type="ECO:0000313" key="2">
    <source>
        <dbReference type="EMBL" id="KAE8409457.1"/>
    </source>
</evidence>
<feature type="chain" id="PRO_5024865655" description="Secreted protein" evidence="1">
    <location>
        <begin position="17"/>
        <end position="70"/>
    </location>
</feature>
<proteinExistence type="predicted"/>
<dbReference type="Proteomes" id="UP000325579">
    <property type="component" value="Unassembled WGS sequence"/>
</dbReference>
<keyword evidence="1" id="KW-0732">Signal</keyword>
<dbReference type="RefSeq" id="XP_031946776.1">
    <property type="nucleotide sequence ID" value="XM_032091195.1"/>
</dbReference>
<evidence type="ECO:0000256" key="1">
    <source>
        <dbReference type="SAM" id="SignalP"/>
    </source>
</evidence>
<name>A0A5N7DSL1_9EURO</name>
<accession>A0A5N7DSL1</accession>
<evidence type="ECO:0008006" key="4">
    <source>
        <dbReference type="Google" id="ProtNLM"/>
    </source>
</evidence>
<dbReference type="AlphaFoldDB" id="A0A5N7DSL1"/>
<keyword evidence="3" id="KW-1185">Reference proteome</keyword>
<dbReference type="EMBL" id="ML736739">
    <property type="protein sequence ID" value="KAE8409457.1"/>
    <property type="molecule type" value="Genomic_DNA"/>
</dbReference>
<evidence type="ECO:0000313" key="3">
    <source>
        <dbReference type="Proteomes" id="UP000325579"/>
    </source>
</evidence>
<reference evidence="2 3" key="1">
    <citation type="submission" date="2019-04" db="EMBL/GenBank/DDBJ databases">
        <authorList>
            <consortium name="DOE Joint Genome Institute"/>
            <person name="Mondo S."/>
            <person name="Kjaerbolling I."/>
            <person name="Vesth T."/>
            <person name="Frisvad J.C."/>
            <person name="Nybo J.L."/>
            <person name="Theobald S."/>
            <person name="Kildgaard S."/>
            <person name="Isbrandt T."/>
            <person name="Kuo A."/>
            <person name="Sato A."/>
            <person name="Lyhne E.K."/>
            <person name="Kogle M.E."/>
            <person name="Wiebenga A."/>
            <person name="Kun R.S."/>
            <person name="Lubbers R.J."/>
            <person name="Makela M.R."/>
            <person name="Barry K."/>
            <person name="Chovatia M."/>
            <person name="Clum A."/>
            <person name="Daum C."/>
            <person name="Haridas S."/>
            <person name="He G."/>
            <person name="LaButti K."/>
            <person name="Lipzen A."/>
            <person name="Riley R."/>
            <person name="Salamov A."/>
            <person name="Simmons B.A."/>
            <person name="Magnuson J.K."/>
            <person name="Henrissat B."/>
            <person name="Mortensen U.H."/>
            <person name="Larsen T.O."/>
            <person name="Devries R.P."/>
            <person name="Grigoriev I.V."/>
            <person name="Machida M."/>
            <person name="Baker S.E."/>
            <person name="Andersen M.R."/>
            <person name="Cantor M.N."/>
            <person name="Hua S.X."/>
        </authorList>
    </citation>
    <scope>NUCLEOTIDE SEQUENCE [LARGE SCALE GENOMIC DNA]</scope>
    <source>
        <strain evidence="2 3">CBS 119388</strain>
    </source>
</reference>
<sequence length="70" mass="8319">MLWFIFLVLYPWSRIGLLFRTFRPQNTSVLPHSESVRSCSVQSRRTFHFRSPLARRQHTRSNLGKSKSLV</sequence>
<gene>
    <name evidence="2" type="ORF">BDV37DRAFT_77105</name>
</gene>
<feature type="signal peptide" evidence="1">
    <location>
        <begin position="1"/>
        <end position="16"/>
    </location>
</feature>
<organism evidence="2 3">
    <name type="scientific">Aspergillus pseudonomiae</name>
    <dbReference type="NCBI Taxonomy" id="1506151"/>
    <lineage>
        <taxon>Eukaryota</taxon>
        <taxon>Fungi</taxon>
        <taxon>Dikarya</taxon>
        <taxon>Ascomycota</taxon>
        <taxon>Pezizomycotina</taxon>
        <taxon>Eurotiomycetes</taxon>
        <taxon>Eurotiomycetidae</taxon>
        <taxon>Eurotiales</taxon>
        <taxon>Aspergillaceae</taxon>
        <taxon>Aspergillus</taxon>
        <taxon>Aspergillus subgen. Circumdati</taxon>
    </lineage>
</organism>